<dbReference type="Pfam" id="PF00916">
    <property type="entry name" value="Sulfate_transp"/>
    <property type="match status" value="2"/>
</dbReference>
<dbReference type="SUPFAM" id="SSF52091">
    <property type="entry name" value="SpoIIaa-like"/>
    <property type="match status" value="1"/>
</dbReference>
<dbReference type="InterPro" id="IPR036513">
    <property type="entry name" value="STAS_dom_sf"/>
</dbReference>
<dbReference type="InterPro" id="IPR002645">
    <property type="entry name" value="STAS_dom"/>
</dbReference>
<feature type="transmembrane region" description="Helical" evidence="6">
    <location>
        <begin position="160"/>
        <end position="180"/>
    </location>
</feature>
<accession>A0A542ZCI0</accession>
<organism evidence="8 9">
    <name type="scientific">Propioniferax innocua</name>
    <dbReference type="NCBI Taxonomy" id="1753"/>
    <lineage>
        <taxon>Bacteria</taxon>
        <taxon>Bacillati</taxon>
        <taxon>Actinomycetota</taxon>
        <taxon>Actinomycetes</taxon>
        <taxon>Propionibacteriales</taxon>
        <taxon>Propionibacteriaceae</taxon>
        <taxon>Propioniferax</taxon>
    </lineage>
</organism>
<dbReference type="RefSeq" id="WP_142093893.1">
    <property type="nucleotide sequence ID" value="NZ_BAAAMD010000004.1"/>
</dbReference>
<dbReference type="InterPro" id="IPR052706">
    <property type="entry name" value="Membrane-Transporter-like"/>
</dbReference>
<reference evidence="8 9" key="1">
    <citation type="submission" date="2019-06" db="EMBL/GenBank/DDBJ databases">
        <title>Sequencing the genomes of 1000 actinobacteria strains.</title>
        <authorList>
            <person name="Klenk H.-P."/>
        </authorList>
    </citation>
    <scope>NUCLEOTIDE SEQUENCE [LARGE SCALE GENOMIC DNA]</scope>
    <source>
        <strain evidence="8 9">DSM 8251</strain>
    </source>
</reference>
<evidence type="ECO:0000256" key="1">
    <source>
        <dbReference type="ARBA" id="ARBA00004141"/>
    </source>
</evidence>
<feature type="transmembrane region" description="Helical" evidence="6">
    <location>
        <begin position="337"/>
        <end position="358"/>
    </location>
</feature>
<comment type="subcellular location">
    <subcellularLocation>
        <location evidence="1">Membrane</location>
        <topology evidence="1">Multi-pass membrane protein</topology>
    </subcellularLocation>
</comment>
<dbReference type="GO" id="GO:0016020">
    <property type="term" value="C:membrane"/>
    <property type="evidence" value="ECO:0007669"/>
    <property type="project" value="UniProtKB-SubCell"/>
</dbReference>
<comment type="caution">
    <text evidence="8">The sequence shown here is derived from an EMBL/GenBank/DDBJ whole genome shotgun (WGS) entry which is preliminary data.</text>
</comment>
<evidence type="ECO:0000256" key="3">
    <source>
        <dbReference type="ARBA" id="ARBA00022989"/>
    </source>
</evidence>
<keyword evidence="4 6" id="KW-0472">Membrane</keyword>
<feature type="transmembrane region" description="Helical" evidence="6">
    <location>
        <begin position="92"/>
        <end position="123"/>
    </location>
</feature>
<proteinExistence type="predicted"/>
<feature type="transmembrane region" description="Helical" evidence="6">
    <location>
        <begin position="215"/>
        <end position="234"/>
    </location>
</feature>
<evidence type="ECO:0000259" key="7">
    <source>
        <dbReference type="PROSITE" id="PS50801"/>
    </source>
</evidence>
<dbReference type="EMBL" id="VFOR01000002">
    <property type="protein sequence ID" value="TQL58063.1"/>
    <property type="molecule type" value="Genomic_DNA"/>
</dbReference>
<feature type="transmembrane region" description="Helical" evidence="6">
    <location>
        <begin position="364"/>
        <end position="383"/>
    </location>
</feature>
<gene>
    <name evidence="8" type="ORF">FB460_1916</name>
</gene>
<keyword evidence="3 6" id="KW-1133">Transmembrane helix</keyword>
<dbReference type="OrthoDB" id="9771198at2"/>
<keyword evidence="9" id="KW-1185">Reference proteome</keyword>
<evidence type="ECO:0000256" key="6">
    <source>
        <dbReference type="SAM" id="Phobius"/>
    </source>
</evidence>
<dbReference type="Proteomes" id="UP000316196">
    <property type="component" value="Unassembled WGS sequence"/>
</dbReference>
<feature type="transmembrane region" description="Helical" evidence="6">
    <location>
        <begin position="135"/>
        <end position="154"/>
    </location>
</feature>
<dbReference type="CDD" id="cd07042">
    <property type="entry name" value="STAS_SulP_like_sulfate_transporter"/>
    <property type="match status" value="1"/>
</dbReference>
<dbReference type="Gene3D" id="3.30.750.24">
    <property type="entry name" value="STAS domain"/>
    <property type="match status" value="1"/>
</dbReference>
<sequence>MSRPSRNERTPLELKDPATDDGLGASEERSLDVEGFPLVPPADEGRSSVLAALRSPRRLKTEVLAGLVVALALIPEAISFSLIAGVDPRVGLFASFTMACTIAIVGGRPAMISAATGAIALVIAPISREHGMDHFIATVLLAGVLQIILSLLGVARLMRFIPRMVMVGFVNALAILIFMAQLPQLIGPSIPWIVYPLVALGIVIMVGLPRLTTVVPAPLVAIAIVTALVQLAGWKMPTVGDQGELPSSLPTLFIPDVPWTLETLRIIGPVALAMALVGLLESLMTAKLVDDITDTHSNKTREGWGQGVANIVTGFFGGMGGCAMIGQTMINVKVSGARTRISTFLAGLFLLGLVMLAGPAVARIPMAALVAVMIMVSVGTMDWHSVDPRTLRRMPLSETIVMLVTVVVTVTTHNLAYGVIMGVNVAFVVFARRVAHFSTVEKISEVDVDGDGTVDRRVYRVHGELFFASSNDLVYQFDYAGDPEEVVIDMSGSHIWDASTVAALDAVEAKYAAKGKDVKILGLNQASAERHAKLSGYLGDGH</sequence>
<evidence type="ECO:0000256" key="2">
    <source>
        <dbReference type="ARBA" id="ARBA00022692"/>
    </source>
</evidence>
<evidence type="ECO:0000313" key="8">
    <source>
        <dbReference type="EMBL" id="TQL58063.1"/>
    </source>
</evidence>
<evidence type="ECO:0000256" key="4">
    <source>
        <dbReference type="ARBA" id="ARBA00023136"/>
    </source>
</evidence>
<feature type="domain" description="STAS" evidence="7">
    <location>
        <begin position="458"/>
        <end position="542"/>
    </location>
</feature>
<feature type="transmembrane region" description="Helical" evidence="6">
    <location>
        <begin position="192"/>
        <end position="209"/>
    </location>
</feature>
<dbReference type="PANTHER" id="PTHR43310">
    <property type="entry name" value="SULFATE TRANSPORTER YBAR-RELATED"/>
    <property type="match status" value="1"/>
</dbReference>
<feature type="region of interest" description="Disordered" evidence="5">
    <location>
        <begin position="1"/>
        <end position="29"/>
    </location>
</feature>
<evidence type="ECO:0000313" key="9">
    <source>
        <dbReference type="Proteomes" id="UP000316196"/>
    </source>
</evidence>
<name>A0A542ZCI0_9ACTN</name>
<dbReference type="Pfam" id="PF01740">
    <property type="entry name" value="STAS"/>
    <property type="match status" value="1"/>
</dbReference>
<protein>
    <submittedName>
        <fullName evidence="8">SulP family sulfate permease</fullName>
    </submittedName>
</protein>
<feature type="transmembrane region" description="Helical" evidence="6">
    <location>
        <begin position="63"/>
        <end position="86"/>
    </location>
</feature>
<dbReference type="AlphaFoldDB" id="A0A542ZCI0"/>
<evidence type="ECO:0000256" key="5">
    <source>
        <dbReference type="SAM" id="MobiDB-lite"/>
    </source>
</evidence>
<dbReference type="PANTHER" id="PTHR43310:SF1">
    <property type="entry name" value="SULFATE TRANSPORTER YBAR-RELATED"/>
    <property type="match status" value="1"/>
</dbReference>
<keyword evidence="2 6" id="KW-0812">Transmembrane</keyword>
<dbReference type="InterPro" id="IPR011547">
    <property type="entry name" value="SLC26A/SulP_dom"/>
</dbReference>
<dbReference type="PROSITE" id="PS50801">
    <property type="entry name" value="STAS"/>
    <property type="match status" value="1"/>
</dbReference>
<feature type="transmembrane region" description="Helical" evidence="6">
    <location>
        <begin position="304"/>
        <end position="325"/>
    </location>
</feature>
<feature type="compositionally biased region" description="Basic and acidic residues" evidence="5">
    <location>
        <begin position="1"/>
        <end position="18"/>
    </location>
</feature>